<accession>A0A4Q0PFL0</accession>
<dbReference type="AlphaFoldDB" id="A0A4Q0PFL0"/>
<evidence type="ECO:0000256" key="1">
    <source>
        <dbReference type="SAM" id="Phobius"/>
    </source>
</evidence>
<evidence type="ECO:0000313" key="2">
    <source>
        <dbReference type="EMBL" id="RXG25685.1"/>
    </source>
</evidence>
<comment type="caution">
    <text evidence="2">The sequence shown here is derived from an EMBL/GenBank/DDBJ whole genome shotgun (WGS) entry which is preliminary data.</text>
</comment>
<keyword evidence="3" id="KW-1185">Reference proteome</keyword>
<reference evidence="2 3" key="1">
    <citation type="submission" date="2018-07" db="EMBL/GenBank/DDBJ databases">
        <title>Leeuwenhoekiella genomics.</title>
        <authorList>
            <person name="Tahon G."/>
            <person name="Willems A."/>
        </authorList>
    </citation>
    <scope>NUCLEOTIDE SEQUENCE [LARGE SCALE GENOMIC DNA]</scope>
    <source>
        <strain evidence="2 3">LMG 29608</strain>
    </source>
</reference>
<keyword evidence="1" id="KW-1133">Transmembrane helix</keyword>
<feature type="transmembrane region" description="Helical" evidence="1">
    <location>
        <begin position="12"/>
        <end position="35"/>
    </location>
</feature>
<name>A0A4Q0PFL0_9FLAO</name>
<keyword evidence="1" id="KW-0472">Membrane</keyword>
<keyword evidence="1" id="KW-0812">Transmembrane</keyword>
<protein>
    <submittedName>
        <fullName evidence="2">Uncharacterized protein</fullName>
    </submittedName>
</protein>
<sequence length="105" mass="11949">MEKLNLNNLYTALAIVIAALLILVFLLRLIALWYVKKHRPAYLDLVSDKRQNPEIIKAFKKSGLREFHVNTNELGFVSSWGKNRKDAISKVIAKGLTIKNSKDAK</sequence>
<dbReference type="EMBL" id="QOVK01000002">
    <property type="protein sequence ID" value="RXG25685.1"/>
    <property type="molecule type" value="Genomic_DNA"/>
</dbReference>
<dbReference type="Proteomes" id="UP000289859">
    <property type="component" value="Unassembled WGS sequence"/>
</dbReference>
<dbReference type="RefSeq" id="WP_128764491.1">
    <property type="nucleotide sequence ID" value="NZ_JBHUOO010000023.1"/>
</dbReference>
<proteinExistence type="predicted"/>
<organism evidence="2 3">
    <name type="scientific">Leeuwenhoekiella polynyae</name>
    <dbReference type="NCBI Taxonomy" id="1550906"/>
    <lineage>
        <taxon>Bacteria</taxon>
        <taxon>Pseudomonadati</taxon>
        <taxon>Bacteroidota</taxon>
        <taxon>Flavobacteriia</taxon>
        <taxon>Flavobacteriales</taxon>
        <taxon>Flavobacteriaceae</taxon>
        <taxon>Leeuwenhoekiella</taxon>
    </lineage>
</organism>
<gene>
    <name evidence="2" type="ORF">DSM02_852</name>
</gene>
<evidence type="ECO:0000313" key="3">
    <source>
        <dbReference type="Proteomes" id="UP000289859"/>
    </source>
</evidence>